<proteinExistence type="predicted"/>
<dbReference type="Pfam" id="PF00240">
    <property type="entry name" value="ubiquitin"/>
    <property type="match status" value="1"/>
</dbReference>
<name>A0AAV2DF18_9ROSI</name>
<accession>A0AAV2DF18</accession>
<evidence type="ECO:0000313" key="2">
    <source>
        <dbReference type="EMBL" id="CAL1372488.1"/>
    </source>
</evidence>
<dbReference type="SUPFAM" id="SSF54236">
    <property type="entry name" value="Ubiquitin-like"/>
    <property type="match status" value="2"/>
</dbReference>
<evidence type="ECO:0000259" key="1">
    <source>
        <dbReference type="PROSITE" id="PS50053"/>
    </source>
</evidence>
<dbReference type="PROSITE" id="PS50053">
    <property type="entry name" value="UBIQUITIN_2"/>
    <property type="match status" value="1"/>
</dbReference>
<gene>
    <name evidence="2" type="ORF">LTRI10_LOCUS14491</name>
</gene>
<dbReference type="CDD" id="cd17039">
    <property type="entry name" value="Ubl_ubiquitin_like"/>
    <property type="match status" value="2"/>
</dbReference>
<dbReference type="SMART" id="SM00213">
    <property type="entry name" value="UBQ"/>
    <property type="match status" value="1"/>
</dbReference>
<dbReference type="EMBL" id="OZ034815">
    <property type="protein sequence ID" value="CAL1372488.1"/>
    <property type="molecule type" value="Genomic_DNA"/>
</dbReference>
<dbReference type="Proteomes" id="UP001497516">
    <property type="component" value="Chromosome 2"/>
</dbReference>
<evidence type="ECO:0000313" key="3">
    <source>
        <dbReference type="Proteomes" id="UP001497516"/>
    </source>
</evidence>
<sequence>MPATLEFGGTQLTIRFDILNTSTIRQVKQAIQSLYGVPVARQTILWAPGGPLADDRTLESYNVGPDQMVLMDLVVEPNTTVPITVALEAPQYPQWGDAVQCMETATVGQLKRMVADRLGWRTTGGMMLHHGPAMAAMDDEDRLISEYLVLDGSVVFVRFLNAKVPPTQPNLAARF</sequence>
<dbReference type="AlphaFoldDB" id="A0AAV2DF18"/>
<dbReference type="InterPro" id="IPR000626">
    <property type="entry name" value="Ubiquitin-like_dom"/>
</dbReference>
<organism evidence="2 3">
    <name type="scientific">Linum trigynum</name>
    <dbReference type="NCBI Taxonomy" id="586398"/>
    <lineage>
        <taxon>Eukaryota</taxon>
        <taxon>Viridiplantae</taxon>
        <taxon>Streptophyta</taxon>
        <taxon>Embryophyta</taxon>
        <taxon>Tracheophyta</taxon>
        <taxon>Spermatophyta</taxon>
        <taxon>Magnoliopsida</taxon>
        <taxon>eudicotyledons</taxon>
        <taxon>Gunneridae</taxon>
        <taxon>Pentapetalae</taxon>
        <taxon>rosids</taxon>
        <taxon>fabids</taxon>
        <taxon>Malpighiales</taxon>
        <taxon>Linaceae</taxon>
        <taxon>Linum</taxon>
    </lineage>
</organism>
<reference evidence="2 3" key="1">
    <citation type="submission" date="2024-04" db="EMBL/GenBank/DDBJ databases">
        <authorList>
            <person name="Fracassetti M."/>
        </authorList>
    </citation>
    <scope>NUCLEOTIDE SEQUENCE [LARGE SCALE GENOMIC DNA]</scope>
</reference>
<keyword evidence="3" id="KW-1185">Reference proteome</keyword>
<dbReference type="InterPro" id="IPR029071">
    <property type="entry name" value="Ubiquitin-like_domsf"/>
</dbReference>
<protein>
    <recommendedName>
        <fullName evidence="1">Ubiquitin-like domain-containing protein</fullName>
    </recommendedName>
</protein>
<feature type="domain" description="Ubiquitin-like" evidence="1">
    <location>
        <begin position="1"/>
        <end position="71"/>
    </location>
</feature>
<dbReference type="Gene3D" id="3.10.20.90">
    <property type="entry name" value="Phosphatidylinositol 3-kinase Catalytic Subunit, Chain A, domain 1"/>
    <property type="match status" value="1"/>
</dbReference>